<dbReference type="PRINTS" id="PR00455">
    <property type="entry name" value="HTHTETR"/>
</dbReference>
<dbReference type="GO" id="GO:0045892">
    <property type="term" value="P:negative regulation of DNA-templated transcription"/>
    <property type="evidence" value="ECO:0007669"/>
    <property type="project" value="UniProtKB-ARBA"/>
</dbReference>
<dbReference type="EMBL" id="SOAW01000001">
    <property type="protein sequence ID" value="TDT32518.1"/>
    <property type="molecule type" value="Genomic_DNA"/>
</dbReference>
<dbReference type="InterPro" id="IPR050109">
    <property type="entry name" value="HTH-type_TetR-like_transc_reg"/>
</dbReference>
<evidence type="ECO:0000256" key="2">
    <source>
        <dbReference type="ARBA" id="ARBA00023125"/>
    </source>
</evidence>
<dbReference type="SUPFAM" id="SSF48498">
    <property type="entry name" value="Tetracyclin repressor-like, C-terminal domain"/>
    <property type="match status" value="1"/>
</dbReference>
<comment type="caution">
    <text evidence="6">The sequence shown here is derived from an EMBL/GenBank/DDBJ whole genome shotgun (WGS) entry which is preliminary data.</text>
</comment>
<evidence type="ECO:0000256" key="1">
    <source>
        <dbReference type="ARBA" id="ARBA00023015"/>
    </source>
</evidence>
<dbReference type="SUPFAM" id="SSF46689">
    <property type="entry name" value="Homeodomain-like"/>
    <property type="match status" value="1"/>
</dbReference>
<dbReference type="PANTHER" id="PTHR30055">
    <property type="entry name" value="HTH-TYPE TRANSCRIPTIONAL REGULATOR RUTR"/>
    <property type="match status" value="1"/>
</dbReference>
<dbReference type="Pfam" id="PF00440">
    <property type="entry name" value="TetR_N"/>
    <property type="match status" value="1"/>
</dbReference>
<proteinExistence type="predicted"/>
<gene>
    <name evidence="6" type="ORF">CLV29_0096</name>
</gene>
<dbReference type="PROSITE" id="PS50977">
    <property type="entry name" value="HTH_TETR_2"/>
    <property type="match status" value="1"/>
</dbReference>
<evidence type="ECO:0000313" key="7">
    <source>
        <dbReference type="Proteomes" id="UP000295371"/>
    </source>
</evidence>
<dbReference type="InterPro" id="IPR036271">
    <property type="entry name" value="Tet_transcr_reg_TetR-rel_C_sf"/>
</dbReference>
<feature type="domain" description="HTH tetR-type" evidence="5">
    <location>
        <begin position="4"/>
        <end position="64"/>
    </location>
</feature>
<dbReference type="Pfam" id="PF19344">
    <property type="entry name" value="TetR_C_32"/>
    <property type="match status" value="1"/>
</dbReference>
<keyword evidence="2 4" id="KW-0238">DNA-binding</keyword>
<dbReference type="InterPro" id="IPR045823">
    <property type="entry name" value="TetR_C_32"/>
</dbReference>
<keyword evidence="3" id="KW-0804">Transcription</keyword>
<keyword evidence="1" id="KW-0805">Transcription regulation</keyword>
<evidence type="ECO:0000313" key="6">
    <source>
        <dbReference type="EMBL" id="TDT32518.1"/>
    </source>
</evidence>
<reference evidence="6 7" key="1">
    <citation type="submission" date="2019-03" db="EMBL/GenBank/DDBJ databases">
        <title>Genomic Encyclopedia of Archaeal and Bacterial Type Strains, Phase II (KMG-II): from individual species to whole genera.</title>
        <authorList>
            <person name="Goeker M."/>
        </authorList>
    </citation>
    <scope>NUCLEOTIDE SEQUENCE [LARGE SCALE GENOMIC DNA]</scope>
    <source>
        <strain evidence="6 7">DSM 24323</strain>
    </source>
</reference>
<accession>A0A4V3EN58</accession>
<protein>
    <submittedName>
        <fullName evidence="6">AcrR family transcriptional regulator</fullName>
    </submittedName>
</protein>
<dbReference type="OrthoDB" id="70491at2"/>
<dbReference type="Gene3D" id="1.10.357.10">
    <property type="entry name" value="Tetracycline Repressor, domain 2"/>
    <property type="match status" value="1"/>
</dbReference>
<dbReference type="PANTHER" id="PTHR30055:SF227">
    <property type="entry name" value="TRANSCRIPTIONAL REGULATORY PROTEIN (PROBABLY TETR-FAMILY)-RELATED"/>
    <property type="match status" value="1"/>
</dbReference>
<feature type="DNA-binding region" description="H-T-H motif" evidence="4">
    <location>
        <begin position="27"/>
        <end position="46"/>
    </location>
</feature>
<evidence type="ECO:0000256" key="3">
    <source>
        <dbReference type="ARBA" id="ARBA00023163"/>
    </source>
</evidence>
<dbReference type="PROSITE" id="PS01081">
    <property type="entry name" value="HTH_TETR_1"/>
    <property type="match status" value="1"/>
</dbReference>
<sequence length="218" mass="24151">MTRAERREQLLGHARSVFADHGYEGASVEEIAARAEVSKPIVYEHFGGKEGLYGAVVDREMSLLSDGIRTALDPSVDDPDPAEQVVSDVESRVLLERATLALLDYIERRPDGFRLLSRGSGVGQASGSFATILSEVGSQVTDLLADAFAERRLDPQIAPIYAQMLVGMVAMTGQWWLDERRPSKEQVAAHLVNLAWNGLSGIERRPRLTEPERVLRRR</sequence>
<dbReference type="InterPro" id="IPR023772">
    <property type="entry name" value="DNA-bd_HTH_TetR-type_CS"/>
</dbReference>
<name>A0A4V3EN58_9ACTN</name>
<dbReference type="InterPro" id="IPR009057">
    <property type="entry name" value="Homeodomain-like_sf"/>
</dbReference>
<dbReference type="GO" id="GO:0000976">
    <property type="term" value="F:transcription cis-regulatory region binding"/>
    <property type="evidence" value="ECO:0007669"/>
    <property type="project" value="TreeGrafter"/>
</dbReference>
<evidence type="ECO:0000259" key="5">
    <source>
        <dbReference type="PROSITE" id="PS50977"/>
    </source>
</evidence>
<dbReference type="FunFam" id="1.10.10.60:FF:000141">
    <property type="entry name" value="TetR family transcriptional regulator"/>
    <property type="match status" value="1"/>
</dbReference>
<organism evidence="6 7">
    <name type="scientific">Naumannella halotolerans</name>
    <dbReference type="NCBI Taxonomy" id="993414"/>
    <lineage>
        <taxon>Bacteria</taxon>
        <taxon>Bacillati</taxon>
        <taxon>Actinomycetota</taxon>
        <taxon>Actinomycetes</taxon>
        <taxon>Propionibacteriales</taxon>
        <taxon>Propionibacteriaceae</taxon>
        <taxon>Naumannella</taxon>
    </lineage>
</organism>
<dbReference type="Proteomes" id="UP000295371">
    <property type="component" value="Unassembled WGS sequence"/>
</dbReference>
<dbReference type="AlphaFoldDB" id="A0A4V3EN58"/>
<dbReference type="GO" id="GO:0003700">
    <property type="term" value="F:DNA-binding transcription factor activity"/>
    <property type="evidence" value="ECO:0007669"/>
    <property type="project" value="TreeGrafter"/>
</dbReference>
<dbReference type="InterPro" id="IPR001647">
    <property type="entry name" value="HTH_TetR"/>
</dbReference>
<keyword evidence="7" id="KW-1185">Reference proteome</keyword>
<evidence type="ECO:0000256" key="4">
    <source>
        <dbReference type="PROSITE-ProRule" id="PRU00335"/>
    </source>
</evidence>